<evidence type="ECO:0000256" key="4">
    <source>
        <dbReference type="ARBA" id="ARBA00022643"/>
    </source>
</evidence>
<keyword evidence="5 9" id="KW-0812">Transmembrane</keyword>
<dbReference type="PANTHER" id="PTHR30578">
    <property type="entry name" value="ELECTRON TRANSPORT COMPLEX PROTEIN RNFD"/>
    <property type="match status" value="1"/>
</dbReference>
<dbReference type="GO" id="GO:0005886">
    <property type="term" value="C:plasma membrane"/>
    <property type="evidence" value="ECO:0007669"/>
    <property type="project" value="TreeGrafter"/>
</dbReference>
<dbReference type="GO" id="GO:0055085">
    <property type="term" value="P:transmembrane transport"/>
    <property type="evidence" value="ECO:0007669"/>
    <property type="project" value="InterPro"/>
</dbReference>
<organism evidence="10 11">
    <name type="scientific">Klebsiella indica</name>
    <dbReference type="NCBI Taxonomy" id="2582917"/>
    <lineage>
        <taxon>Bacteria</taxon>
        <taxon>Pseudomonadati</taxon>
        <taxon>Pseudomonadota</taxon>
        <taxon>Gammaproteobacteria</taxon>
        <taxon>Enterobacterales</taxon>
        <taxon>Enterobacteriaceae</taxon>
        <taxon>Klebsiella/Raoultella group</taxon>
        <taxon>Klebsiella</taxon>
    </lineage>
</organism>
<dbReference type="InterPro" id="IPR004338">
    <property type="entry name" value="NqrB/RnfD"/>
</dbReference>
<dbReference type="RefSeq" id="WP_138361531.1">
    <property type="nucleotide sequence ID" value="NZ_JBCIVH010000056.1"/>
</dbReference>
<gene>
    <name evidence="10" type="ORF">FE839_14620</name>
</gene>
<evidence type="ECO:0000256" key="3">
    <source>
        <dbReference type="ARBA" id="ARBA00022630"/>
    </source>
</evidence>
<evidence type="ECO:0000256" key="9">
    <source>
        <dbReference type="SAM" id="Phobius"/>
    </source>
</evidence>
<feature type="transmembrane region" description="Helical" evidence="9">
    <location>
        <begin position="262"/>
        <end position="280"/>
    </location>
</feature>
<feature type="transmembrane region" description="Helical" evidence="9">
    <location>
        <begin position="6"/>
        <end position="26"/>
    </location>
</feature>
<evidence type="ECO:0000313" key="11">
    <source>
        <dbReference type="Proteomes" id="UP000307430"/>
    </source>
</evidence>
<dbReference type="EMBL" id="VCHQ01000018">
    <property type="protein sequence ID" value="TLV15630.1"/>
    <property type="molecule type" value="Genomic_DNA"/>
</dbReference>
<reference evidence="10 11" key="1">
    <citation type="submission" date="2019-05" db="EMBL/GenBank/DDBJ databases">
        <title>Genome sequence of Klebsiella sp strain TOUT106.</title>
        <authorList>
            <person name="Rahi P."/>
            <person name="Chaudhari D."/>
        </authorList>
    </citation>
    <scope>NUCLEOTIDE SEQUENCE [LARGE SCALE GENOMIC DNA]</scope>
    <source>
        <strain evidence="10 11">TOUT106</strain>
    </source>
</reference>
<comment type="caution">
    <text evidence="10">The sequence shown here is derived from an EMBL/GenBank/DDBJ whole genome shotgun (WGS) entry which is preliminary data.</text>
</comment>
<dbReference type="AlphaFoldDB" id="A0A5R9LFW2"/>
<dbReference type="PANTHER" id="PTHR30578:SF1">
    <property type="entry name" value="NA(+)-TRANSLOCATING NADH-QUINONE REDUCTASE SUBUNIT B"/>
    <property type="match status" value="1"/>
</dbReference>
<evidence type="ECO:0000256" key="5">
    <source>
        <dbReference type="ARBA" id="ARBA00022692"/>
    </source>
</evidence>
<keyword evidence="6" id="KW-1278">Translocase</keyword>
<evidence type="ECO:0000313" key="10">
    <source>
        <dbReference type="EMBL" id="TLV15630.1"/>
    </source>
</evidence>
<keyword evidence="1" id="KW-0813">Transport</keyword>
<dbReference type="Proteomes" id="UP000307430">
    <property type="component" value="Unassembled WGS sequence"/>
</dbReference>
<protein>
    <submittedName>
        <fullName evidence="10">RnfABCDGE type electron transport complex subunit D</fullName>
    </submittedName>
</protein>
<keyword evidence="8 9" id="KW-0472">Membrane</keyword>
<evidence type="ECO:0000256" key="1">
    <source>
        <dbReference type="ARBA" id="ARBA00022448"/>
    </source>
</evidence>
<dbReference type="Pfam" id="PF03116">
    <property type="entry name" value="NQR2_RnfD_RnfE"/>
    <property type="match status" value="1"/>
</dbReference>
<sequence>MRNKNLIIFIVSITPALLSGFINLFLIQAQHGEPPVHYLVTSVLPFLGAIVSGALLFILATHCFNSSHPPQTLIYCVFIIAAITPLTTPPWLVLLATFAGFILSCKSVNIGGLTHSINAAIAARFIVFLCHLPQTDNTLWQQHIEGYSGATPLQMQRICAFSHHLCPAVSLKTVLLGTWNGAPGETSKIAILAGALLLLWCGSLRLRPIIFGLLGFTMTWSFFRADTNFWQVIGQQMLMGSFLFALIFMLRNRFLNQLSPGYQYAHAFIFGVLCVLFRRYGPFAEGTLLSLIAAQIIIAVCYGLHRQLPGRRVSI</sequence>
<feature type="transmembrane region" description="Helical" evidence="9">
    <location>
        <begin position="72"/>
        <end position="103"/>
    </location>
</feature>
<feature type="transmembrane region" description="Helical" evidence="9">
    <location>
        <begin position="286"/>
        <end position="305"/>
    </location>
</feature>
<feature type="transmembrane region" description="Helical" evidence="9">
    <location>
        <begin position="206"/>
        <end position="223"/>
    </location>
</feature>
<keyword evidence="11" id="KW-1185">Reference proteome</keyword>
<keyword evidence="4" id="KW-0288">FMN</keyword>
<keyword evidence="2" id="KW-0597">Phosphoprotein</keyword>
<proteinExistence type="predicted"/>
<evidence type="ECO:0000256" key="6">
    <source>
        <dbReference type="ARBA" id="ARBA00022967"/>
    </source>
</evidence>
<feature type="transmembrane region" description="Helical" evidence="9">
    <location>
        <begin position="229"/>
        <end position="250"/>
    </location>
</feature>
<name>A0A5R9LFW2_9ENTR</name>
<feature type="transmembrane region" description="Helical" evidence="9">
    <location>
        <begin position="38"/>
        <end position="60"/>
    </location>
</feature>
<evidence type="ECO:0000256" key="2">
    <source>
        <dbReference type="ARBA" id="ARBA00022553"/>
    </source>
</evidence>
<evidence type="ECO:0000256" key="7">
    <source>
        <dbReference type="ARBA" id="ARBA00022989"/>
    </source>
</evidence>
<accession>A0A5R9LFW2</accession>
<evidence type="ECO:0000256" key="8">
    <source>
        <dbReference type="ARBA" id="ARBA00023136"/>
    </source>
</evidence>
<keyword evidence="7 9" id="KW-1133">Transmembrane helix</keyword>
<keyword evidence="3" id="KW-0285">Flavoprotein</keyword>